<feature type="compositionally biased region" description="Polar residues" evidence="1">
    <location>
        <begin position="62"/>
        <end position="75"/>
    </location>
</feature>
<proteinExistence type="predicted"/>
<reference evidence="2 3" key="1">
    <citation type="submission" date="2016-10" db="EMBL/GenBank/DDBJ databases">
        <authorList>
            <person name="de Groot N.N."/>
        </authorList>
    </citation>
    <scope>NUCLEOTIDE SEQUENCE [LARGE SCALE GENOMIC DNA]</scope>
    <source>
        <strain evidence="2 3">DSM 45317</strain>
    </source>
</reference>
<sequence>MTGETVSTVIGNLLFAHDEFSDSAARVTGDATGHVACGLARQRVLRNGGGASGATRSGSVSISARSPRSHLVSSSTDGAVLEVRAAFIGSAGPVGPAARIPPCRTARHCPRG</sequence>
<dbReference type="EMBL" id="FOSW01000003">
    <property type="protein sequence ID" value="SFK77935.1"/>
    <property type="molecule type" value="Genomic_DNA"/>
</dbReference>
<evidence type="ECO:0000256" key="1">
    <source>
        <dbReference type="SAM" id="MobiDB-lite"/>
    </source>
</evidence>
<accession>A0A1I4CAF7</accession>
<dbReference type="Proteomes" id="UP000199152">
    <property type="component" value="Unassembled WGS sequence"/>
</dbReference>
<dbReference type="InParanoid" id="A0A1I4CAF7"/>
<gene>
    <name evidence="2" type="ORF">SAMN04488085_103412</name>
</gene>
<dbReference type="AlphaFoldDB" id="A0A1I4CAF7"/>
<keyword evidence="3" id="KW-1185">Reference proteome</keyword>
<evidence type="ECO:0000313" key="3">
    <source>
        <dbReference type="Proteomes" id="UP000199152"/>
    </source>
</evidence>
<feature type="region of interest" description="Disordered" evidence="1">
    <location>
        <begin position="47"/>
        <end position="75"/>
    </location>
</feature>
<evidence type="ECO:0000313" key="2">
    <source>
        <dbReference type="EMBL" id="SFK77935.1"/>
    </source>
</evidence>
<name>A0A1I4CAF7_9ACTN</name>
<organism evidence="2 3">
    <name type="scientific">Geodermatophilus ruber</name>
    <dbReference type="NCBI Taxonomy" id="504800"/>
    <lineage>
        <taxon>Bacteria</taxon>
        <taxon>Bacillati</taxon>
        <taxon>Actinomycetota</taxon>
        <taxon>Actinomycetes</taxon>
        <taxon>Geodermatophilales</taxon>
        <taxon>Geodermatophilaceae</taxon>
        <taxon>Geodermatophilus</taxon>
    </lineage>
</organism>
<protein>
    <submittedName>
        <fullName evidence="2">Uncharacterized protein</fullName>
    </submittedName>
</protein>